<dbReference type="OrthoDB" id="5982876at2759"/>
<dbReference type="RefSeq" id="XP_004917093.1">
    <property type="nucleotide sequence ID" value="XM_004917036.4"/>
</dbReference>
<keyword evidence="3" id="KW-1185">Reference proteome</keyword>
<reference evidence="2" key="2">
    <citation type="submission" date="2020-05" db="UniProtKB">
        <authorList>
            <consortium name="Ensembl"/>
        </authorList>
    </citation>
    <scope>IDENTIFICATION</scope>
</reference>
<reference evidence="4" key="3">
    <citation type="submission" date="2025-04" db="UniProtKB">
        <authorList>
            <consortium name="RefSeq"/>
        </authorList>
    </citation>
    <scope>IDENTIFICATION</scope>
    <source>
        <strain evidence="4">Nigerian</strain>
        <tissue evidence="4">Liver and blood</tissue>
    </source>
</reference>
<dbReference type="Ensembl" id="ENSXETT00000094726">
    <property type="protein sequence ID" value="ENSXETP00000089037"/>
    <property type="gene ID" value="ENSXETG00000036184"/>
</dbReference>
<keyword evidence="1" id="KW-0175">Coiled coil</keyword>
<dbReference type="AlphaFoldDB" id="A0A6I8S2A9"/>
<evidence type="ECO:0000313" key="2">
    <source>
        <dbReference type="Ensembl" id="ENSXETP00000089037"/>
    </source>
</evidence>
<dbReference type="GeneTree" id="ENSGT00940000181859"/>
<dbReference type="AGR" id="Xenbase:XB-GENE-5721691"/>
<dbReference type="InterPro" id="IPR052224">
    <property type="entry name" value="THAP_domain_protein"/>
</dbReference>
<dbReference type="GeneID" id="100497555"/>
<name>A0A6I8S2A9_XENTR</name>
<reference evidence="2" key="1">
    <citation type="journal article" date="2010" name="Science">
        <title>The genome of the Western clawed frog Xenopus tropicalis.</title>
        <authorList>
            <person name="Hellsten U."/>
            <person name="Harland R.M."/>
            <person name="Gilchrist M.J."/>
            <person name="Hendrix D."/>
            <person name="Jurka J."/>
            <person name="Kapitonov V."/>
            <person name="Ovcharenko I."/>
            <person name="Putnam N.H."/>
            <person name="Shu S."/>
            <person name="Taher L."/>
            <person name="Blitz I.L."/>
            <person name="Blumberg B."/>
            <person name="Dichmann D.S."/>
            <person name="Dubchak I."/>
            <person name="Amaya E."/>
            <person name="Detter J.C."/>
            <person name="Fletcher R."/>
            <person name="Gerhard D.S."/>
            <person name="Goodstein D."/>
            <person name="Graves T."/>
            <person name="Grigoriev I.V."/>
            <person name="Grimwood J."/>
            <person name="Kawashima T."/>
            <person name="Lindquist E."/>
            <person name="Lucas S.M."/>
            <person name="Mead P.E."/>
            <person name="Mitros T."/>
            <person name="Ogino H."/>
            <person name="Ohta Y."/>
            <person name="Poliakov A.V."/>
            <person name="Pollet N."/>
            <person name="Robert J."/>
            <person name="Salamov A."/>
            <person name="Sater A.K."/>
            <person name="Schmutz J."/>
            <person name="Terry A."/>
            <person name="Vize P.D."/>
            <person name="Warren W.C."/>
            <person name="Wells D."/>
            <person name="Wills A."/>
            <person name="Wilson R.K."/>
            <person name="Zimmerman L.B."/>
            <person name="Zorn A.M."/>
            <person name="Grainger R."/>
            <person name="Grammer T."/>
            <person name="Khokha M.K."/>
            <person name="Richardson P.M."/>
            <person name="Rokhsar D.S."/>
        </authorList>
    </citation>
    <scope>NUCLEOTIDE SEQUENCE [LARGE SCALE GENOMIC DNA]</scope>
    <source>
        <strain evidence="2">Nigerian</strain>
    </source>
</reference>
<protein>
    <submittedName>
        <fullName evidence="2">Uncharacterized XB5721690</fullName>
    </submittedName>
    <submittedName>
        <fullName evidence="4">Uncharacterized protein LOC100497555 isoform X1</fullName>
    </submittedName>
</protein>
<feature type="coiled-coil region" evidence="1">
    <location>
        <begin position="312"/>
        <end position="346"/>
    </location>
</feature>
<evidence type="ECO:0000313" key="3">
    <source>
        <dbReference type="Proteomes" id="UP000008143"/>
    </source>
</evidence>
<evidence type="ECO:0000313" key="4">
    <source>
        <dbReference type="RefSeq" id="XP_004917093.1"/>
    </source>
</evidence>
<proteinExistence type="predicted"/>
<dbReference type="Proteomes" id="UP000008143">
    <property type="component" value="Chromosome 8"/>
</dbReference>
<dbReference type="Xenbase" id="XB-GENE-5721691">
    <property type="gene designation" value="XB5721690"/>
</dbReference>
<dbReference type="OMA" id="FSESCYS"/>
<sequence length="393" mass="43013">MRSLYCKAYTPKISLGFKQACGEAQQALKTIKMDICNSFDQESNTDSLNLFNVLKAETFPIVLSSNVSAGKIYLNGTEALVKGIDIPSPVMGSVNMVPLVHIVESLDGLALAPAQSQTLSSILLPVDITKDQHTPLLNESVTVISEEHIASASLQHDLDFGLVMPVHSDTMPTVLDVCDISGEGALVIENIAIEPLTQSCYSTIAATEMHPSELVAYLQTASTIPLLEVSPLPPLMPSSETVLSPAIIGPITSTVPIVSKYTEELYQFNSVSEQGESDLQENEMCNETVTTAELVSIVVDLQKKVKAFQQRHRRHCSKLEVMEEVVEQLKKENVLSEEKLNFLQVACLQSNIALPESGDSFAIVCQEDDQTIMYSLPLQPEEETQTVFQIEEQ</sequence>
<accession>A0A6I8S2A9</accession>
<dbReference type="Bgee" id="ENSXETG00000036184">
    <property type="expression patterns" value="Expressed in egg cell and 13 other cell types or tissues"/>
</dbReference>
<gene>
    <name evidence="2 5" type="primary">XB5721690</name>
    <name evidence="4" type="synonym">LOC100497555</name>
</gene>
<evidence type="ECO:0000256" key="1">
    <source>
        <dbReference type="SAM" id="Coils"/>
    </source>
</evidence>
<organism evidence="2">
    <name type="scientific">Xenopus tropicalis</name>
    <name type="common">Western clawed frog</name>
    <name type="synonym">Silurana tropicalis</name>
    <dbReference type="NCBI Taxonomy" id="8364"/>
    <lineage>
        <taxon>Eukaryota</taxon>
        <taxon>Metazoa</taxon>
        <taxon>Chordata</taxon>
        <taxon>Craniata</taxon>
        <taxon>Vertebrata</taxon>
        <taxon>Euteleostomi</taxon>
        <taxon>Amphibia</taxon>
        <taxon>Batrachia</taxon>
        <taxon>Anura</taxon>
        <taxon>Pipoidea</taxon>
        <taxon>Pipidae</taxon>
        <taxon>Xenopodinae</taxon>
        <taxon>Xenopus</taxon>
        <taxon>Silurana</taxon>
    </lineage>
</organism>
<dbReference type="PANTHER" id="PTHR46927:SF2">
    <property type="entry name" value="THAP DOMAIN-CONTAINING PROTEIN 8"/>
    <property type="match status" value="1"/>
</dbReference>
<dbReference type="CTD" id="100497555"/>
<evidence type="ECO:0000313" key="5">
    <source>
        <dbReference type="Xenbase" id="XB-GENE-5721691"/>
    </source>
</evidence>
<dbReference type="PANTHER" id="PTHR46927">
    <property type="entry name" value="AGAP005574-PA"/>
    <property type="match status" value="1"/>
</dbReference>